<proteinExistence type="predicted"/>
<dbReference type="AlphaFoldDB" id="A0A4Y2GFS4"/>
<keyword evidence="2" id="KW-1185">Reference proteome</keyword>
<name>A0A4Y2GFS4_ARAVE</name>
<reference evidence="1 2" key="1">
    <citation type="journal article" date="2019" name="Sci. Rep.">
        <title>Orb-weaving spider Araneus ventricosus genome elucidates the spidroin gene catalogue.</title>
        <authorList>
            <person name="Kono N."/>
            <person name="Nakamura H."/>
            <person name="Ohtoshi R."/>
            <person name="Moran D.A.P."/>
            <person name="Shinohara A."/>
            <person name="Yoshida Y."/>
            <person name="Fujiwara M."/>
            <person name="Mori M."/>
            <person name="Tomita M."/>
            <person name="Arakawa K."/>
        </authorList>
    </citation>
    <scope>NUCLEOTIDE SEQUENCE [LARGE SCALE GENOMIC DNA]</scope>
</reference>
<dbReference type="EMBL" id="BGPR01001370">
    <property type="protein sequence ID" value="GBM52241.1"/>
    <property type="molecule type" value="Genomic_DNA"/>
</dbReference>
<accession>A0A4Y2GFS4</accession>
<comment type="caution">
    <text evidence="1">The sequence shown here is derived from an EMBL/GenBank/DDBJ whole genome shotgun (WGS) entry which is preliminary data.</text>
</comment>
<protein>
    <submittedName>
        <fullName evidence="1">Uncharacterized protein</fullName>
    </submittedName>
</protein>
<gene>
    <name evidence="1" type="ORF">AVEN_31058_1</name>
</gene>
<organism evidence="1 2">
    <name type="scientific">Araneus ventricosus</name>
    <name type="common">Orbweaver spider</name>
    <name type="synonym">Epeira ventricosa</name>
    <dbReference type="NCBI Taxonomy" id="182803"/>
    <lineage>
        <taxon>Eukaryota</taxon>
        <taxon>Metazoa</taxon>
        <taxon>Ecdysozoa</taxon>
        <taxon>Arthropoda</taxon>
        <taxon>Chelicerata</taxon>
        <taxon>Arachnida</taxon>
        <taxon>Araneae</taxon>
        <taxon>Araneomorphae</taxon>
        <taxon>Entelegynae</taxon>
        <taxon>Araneoidea</taxon>
        <taxon>Araneidae</taxon>
        <taxon>Araneus</taxon>
    </lineage>
</organism>
<evidence type="ECO:0000313" key="2">
    <source>
        <dbReference type="Proteomes" id="UP000499080"/>
    </source>
</evidence>
<evidence type="ECO:0000313" key="1">
    <source>
        <dbReference type="EMBL" id="GBM52241.1"/>
    </source>
</evidence>
<sequence length="86" mass="9642">MSRRYSNSLHTLSNISAVTLDTASVILTLSVSLSPTGSVLYVTPLKVRITDTVSSVTAEMLENTWRELEYRLHLLRATKSARIEIY</sequence>
<dbReference type="Proteomes" id="UP000499080">
    <property type="component" value="Unassembled WGS sequence"/>
</dbReference>